<sequence>MAFLLAIPPDTRFRGDDDFVSSTKASGVRAPRTPLDSASTQAEIQGQDGMPELTPASTMPRRQLVLPDPVAFRYLETDPCVTIVERQHVLRGYELYLVEQWACSRQSPTLVIVTYTGDEKHAVVVGVLSVPADETHWSTKLRVYFKAIHQYHARPKDTELGELMITNLSSFPSALTVIPVPDGDIRKHRQVFVVNENLKRLGCLGRSGLTLTEPNKAAQAKFQQVYKTSERVPFFQAVIELVKLCQVALHLFEKLDHEYIDGLLCDVTETAIGNWWTEVGAEHYNFEPTDGILGPSTVAALLGMLMGARNRLQWYGAPVSKDVFDIENTKRGIAYLQKSQKIDKTRRLDRQTIVQLHAETAKAAAGEGWRMQKAVKSTMSEIGGKRGEIVMGMVSGGKEKVGIAEIETIDYDRFVALVYGERPKWLWHGKPRRAAADAPSNSESMGDVGFGKDDPPSQPVTRYQTFSGDTELEQKRKEELPGPYLTHSAGSASNVMESPGEKDVSRRNVLKSVAGKMNDARSGFGRIKDAVGGGLRGHNSRLSTTIKEDLGDLSGGTNTPRDSATYIPPGRAFTWNKKPEEYLASMKRGDAEAVPSIHGDDEGARKSIDIKIQDKLMGCPEETPDTEVPLDILAYEVRKNVLSKVPSGARSMVDEMDLRGAYLDFEEKADPGQLALVRRRSFDFAELARPRLFNEHRWPRRMSFGDAEEAILGWDEIFDVSEVSNDMAVAGAFKTVARHLYERIDDIESDLEPWVAEKLKMIEVLDEHYGQQNENLKALYEQLSAACHRVSRNSEELLSSERAQLTESVKEIEVLVARLEYEINALSQRVHDVEDGIQGFERQVEDVEKRADELKKQLETESWLHWLVRTLTGVGTGPNITRSTT</sequence>
<proteinExistence type="predicted"/>
<dbReference type="GO" id="GO:0070822">
    <property type="term" value="C:Sin3-type complex"/>
    <property type="evidence" value="ECO:0007669"/>
    <property type="project" value="TreeGrafter"/>
</dbReference>
<evidence type="ECO:0000256" key="2">
    <source>
        <dbReference type="SAM" id="MobiDB-lite"/>
    </source>
</evidence>
<dbReference type="Pfam" id="PF25995">
    <property type="entry name" value="STB6_N"/>
    <property type="match status" value="1"/>
</dbReference>
<keyword evidence="5" id="KW-1185">Reference proteome</keyword>
<feature type="domain" description="STB6-like N-terminal" evidence="3">
    <location>
        <begin position="63"/>
        <end position="201"/>
    </location>
</feature>
<dbReference type="PANTHER" id="PTHR31011">
    <property type="entry name" value="PROTEIN STB2-RELATED"/>
    <property type="match status" value="1"/>
</dbReference>
<gene>
    <name evidence="4" type="ORF">B0I35DRAFT_392019</name>
</gene>
<feature type="coiled-coil region" evidence="1">
    <location>
        <begin position="773"/>
        <end position="864"/>
    </location>
</feature>
<dbReference type="EMBL" id="JAGPNK010000006">
    <property type="protein sequence ID" value="KAH7319998.1"/>
    <property type="molecule type" value="Genomic_DNA"/>
</dbReference>
<name>A0A8K0WRB9_9HYPO</name>
<dbReference type="InterPro" id="IPR038919">
    <property type="entry name" value="STB2/STB2"/>
</dbReference>
<organism evidence="4 5">
    <name type="scientific">Stachybotrys elegans</name>
    <dbReference type="NCBI Taxonomy" id="80388"/>
    <lineage>
        <taxon>Eukaryota</taxon>
        <taxon>Fungi</taxon>
        <taxon>Dikarya</taxon>
        <taxon>Ascomycota</taxon>
        <taxon>Pezizomycotina</taxon>
        <taxon>Sordariomycetes</taxon>
        <taxon>Hypocreomycetidae</taxon>
        <taxon>Hypocreales</taxon>
        <taxon>Stachybotryaceae</taxon>
        <taxon>Stachybotrys</taxon>
    </lineage>
</organism>
<protein>
    <recommendedName>
        <fullName evidence="3">STB6-like N-terminal domain-containing protein</fullName>
    </recommendedName>
</protein>
<keyword evidence="1" id="KW-0175">Coiled coil</keyword>
<dbReference type="InterPro" id="IPR059025">
    <property type="entry name" value="STB6_N"/>
</dbReference>
<reference evidence="4" key="1">
    <citation type="journal article" date="2021" name="Nat. Commun.">
        <title>Genetic determinants of endophytism in the Arabidopsis root mycobiome.</title>
        <authorList>
            <person name="Mesny F."/>
            <person name="Miyauchi S."/>
            <person name="Thiergart T."/>
            <person name="Pickel B."/>
            <person name="Atanasova L."/>
            <person name="Karlsson M."/>
            <person name="Huettel B."/>
            <person name="Barry K.W."/>
            <person name="Haridas S."/>
            <person name="Chen C."/>
            <person name="Bauer D."/>
            <person name="Andreopoulos W."/>
            <person name="Pangilinan J."/>
            <person name="LaButti K."/>
            <person name="Riley R."/>
            <person name="Lipzen A."/>
            <person name="Clum A."/>
            <person name="Drula E."/>
            <person name="Henrissat B."/>
            <person name="Kohler A."/>
            <person name="Grigoriev I.V."/>
            <person name="Martin F.M."/>
            <person name="Hacquard S."/>
        </authorList>
    </citation>
    <scope>NUCLEOTIDE SEQUENCE</scope>
    <source>
        <strain evidence="4">MPI-CAGE-CH-0235</strain>
    </source>
</reference>
<feature type="compositionally biased region" description="Polar residues" evidence="2">
    <location>
        <begin position="459"/>
        <end position="468"/>
    </location>
</feature>
<dbReference type="Proteomes" id="UP000813444">
    <property type="component" value="Unassembled WGS sequence"/>
</dbReference>
<dbReference type="OrthoDB" id="19806at2759"/>
<feature type="region of interest" description="Disordered" evidence="2">
    <location>
        <begin position="548"/>
        <end position="571"/>
    </location>
</feature>
<evidence type="ECO:0000259" key="3">
    <source>
        <dbReference type="Pfam" id="PF25995"/>
    </source>
</evidence>
<evidence type="ECO:0000256" key="1">
    <source>
        <dbReference type="SAM" id="Coils"/>
    </source>
</evidence>
<accession>A0A8K0WRB9</accession>
<evidence type="ECO:0000313" key="5">
    <source>
        <dbReference type="Proteomes" id="UP000813444"/>
    </source>
</evidence>
<evidence type="ECO:0000313" key="4">
    <source>
        <dbReference type="EMBL" id="KAH7319998.1"/>
    </source>
</evidence>
<feature type="region of interest" description="Disordered" evidence="2">
    <location>
        <begin position="430"/>
        <end position="505"/>
    </location>
</feature>
<comment type="caution">
    <text evidence="4">The sequence shown here is derived from an EMBL/GenBank/DDBJ whole genome shotgun (WGS) entry which is preliminary data.</text>
</comment>
<dbReference type="AlphaFoldDB" id="A0A8K0WRB9"/>
<feature type="region of interest" description="Disordered" evidence="2">
    <location>
        <begin position="16"/>
        <end position="43"/>
    </location>
</feature>
<dbReference type="PANTHER" id="PTHR31011:SF2">
    <property type="entry name" value="PROTEIN STB2-RELATED"/>
    <property type="match status" value="1"/>
</dbReference>